<evidence type="ECO:0000313" key="11">
    <source>
        <dbReference type="EMBL" id="BBA32623.1"/>
    </source>
</evidence>
<evidence type="ECO:0000256" key="6">
    <source>
        <dbReference type="ARBA" id="ARBA00022801"/>
    </source>
</evidence>
<evidence type="ECO:0000256" key="9">
    <source>
        <dbReference type="HAMAP-Rule" id="MF_02095"/>
    </source>
</evidence>
<evidence type="ECO:0000256" key="1">
    <source>
        <dbReference type="ARBA" id="ARBA00001625"/>
    </source>
</evidence>
<dbReference type="InterPro" id="IPR000760">
    <property type="entry name" value="Inositol_monophosphatase-like"/>
</dbReference>
<dbReference type="AlphaFoldDB" id="A0A250KLR8"/>
<feature type="binding site" evidence="9">
    <location>
        <position position="71"/>
    </location>
    <ligand>
        <name>Mg(2+)</name>
        <dbReference type="ChEBI" id="CHEBI:18420"/>
        <label>1</label>
    </ligand>
</feature>
<feature type="binding site" evidence="9">
    <location>
        <position position="93"/>
    </location>
    <ligand>
        <name>Mg(2+)</name>
        <dbReference type="ChEBI" id="CHEBI:18420"/>
        <label>1</label>
    </ligand>
</feature>
<dbReference type="PROSITE" id="PS00630">
    <property type="entry name" value="IMP_2"/>
    <property type="match status" value="1"/>
</dbReference>
<dbReference type="KEGG" id="mmai:sS8_0658"/>
<keyword evidence="5 9" id="KW-0479">Metal-binding</keyword>
<feature type="binding site" evidence="10">
    <location>
        <position position="217"/>
    </location>
    <ligand>
        <name>Mg(2+)</name>
        <dbReference type="ChEBI" id="CHEBI:18420"/>
        <label>1</label>
        <note>catalytic</note>
    </ligand>
</feature>
<dbReference type="GO" id="GO:0046854">
    <property type="term" value="P:phosphatidylinositol phosphate biosynthetic process"/>
    <property type="evidence" value="ECO:0007669"/>
    <property type="project" value="InterPro"/>
</dbReference>
<evidence type="ECO:0000256" key="7">
    <source>
        <dbReference type="ARBA" id="ARBA00022842"/>
    </source>
</evidence>
<dbReference type="EC" id="3.1.3.7" evidence="9"/>
<dbReference type="GO" id="GO:0008441">
    <property type="term" value="F:3'(2'),5'-bisphosphate nucleotidase activity"/>
    <property type="evidence" value="ECO:0007669"/>
    <property type="project" value="UniProtKB-UniRule"/>
</dbReference>
<dbReference type="PANTHER" id="PTHR43028">
    <property type="entry name" value="3'(2'),5'-BISPHOSPHATE NUCLEOTIDASE 1"/>
    <property type="match status" value="1"/>
</dbReference>
<evidence type="ECO:0000256" key="8">
    <source>
        <dbReference type="ARBA" id="ARBA00023136"/>
    </source>
</evidence>
<evidence type="ECO:0000256" key="4">
    <source>
        <dbReference type="ARBA" id="ARBA00022519"/>
    </source>
</evidence>
<dbReference type="Gene3D" id="3.40.190.80">
    <property type="match status" value="1"/>
</dbReference>
<comment type="subcellular location">
    <subcellularLocation>
        <location evidence="9">Cell inner membrane</location>
        <topology evidence="9">Peripheral membrane protein</topology>
        <orientation evidence="9">Cytoplasmic side</orientation>
    </subcellularLocation>
</comment>
<dbReference type="FunFam" id="3.40.190.80:FF:000005">
    <property type="entry name" value="3'(2'),5'-bisphosphate nucleotidase CysQ"/>
    <property type="match status" value="1"/>
</dbReference>
<feature type="binding site" evidence="9">
    <location>
        <position position="71"/>
    </location>
    <ligand>
        <name>substrate</name>
    </ligand>
</feature>
<dbReference type="InterPro" id="IPR006240">
    <property type="entry name" value="CysQ"/>
</dbReference>
<feature type="binding site" evidence="9">
    <location>
        <position position="217"/>
    </location>
    <ligand>
        <name>substrate</name>
    </ligand>
</feature>
<dbReference type="PANTHER" id="PTHR43028:SF5">
    <property type="entry name" value="3'(2'),5'-BISPHOSPHATE NUCLEOTIDASE 1"/>
    <property type="match status" value="1"/>
</dbReference>
<comment type="function">
    <text evidence="9">Converts adenosine-3',5'-bisphosphate (PAP) to AMP.</text>
</comment>
<feature type="binding site" evidence="9">
    <location>
        <begin position="93"/>
        <end position="96"/>
    </location>
    <ligand>
        <name>substrate</name>
    </ligand>
</feature>
<feature type="binding site" evidence="9">
    <location>
        <position position="91"/>
    </location>
    <ligand>
        <name>Mg(2+)</name>
        <dbReference type="ChEBI" id="CHEBI:18420"/>
        <label>1</label>
    </ligand>
</feature>
<dbReference type="SUPFAM" id="SSF56655">
    <property type="entry name" value="Carbohydrate phosphatase"/>
    <property type="match status" value="1"/>
</dbReference>
<proteinExistence type="inferred from homology"/>
<dbReference type="GO" id="GO:0050427">
    <property type="term" value="P:3'-phosphoadenosine 5'-phosphosulfate metabolic process"/>
    <property type="evidence" value="ECO:0007669"/>
    <property type="project" value="TreeGrafter"/>
</dbReference>
<feature type="binding site" evidence="9">
    <location>
        <position position="91"/>
    </location>
    <ligand>
        <name>Mg(2+)</name>
        <dbReference type="ChEBI" id="CHEBI:18420"/>
        <label>2</label>
    </ligand>
</feature>
<dbReference type="GO" id="GO:0000287">
    <property type="term" value="F:magnesium ion binding"/>
    <property type="evidence" value="ECO:0007669"/>
    <property type="project" value="UniProtKB-UniRule"/>
</dbReference>
<keyword evidence="4 9" id="KW-0997">Cell inner membrane</keyword>
<dbReference type="Proteomes" id="UP000266313">
    <property type="component" value="Chromosome"/>
</dbReference>
<sequence length="272" mass="30338">MPIRKEPSHFLESVVALAREAGRRILEIYGSDFRVAVKDDSSPLTAADLASHHCLVEGLTALRPAYPIISEESKTLPFEERRGWETFWLIDPLDGTKEFIKRNGEFTVNVALIHRHQPVLGVVYAPEKELCYFASEACGAFKQTGDLPPRSIEVTQSAHYPLRVVGSRSHQTEDLAVFLSRLGEYELMSIGSSLKLCRVAEGVADLYPRIGLTSEWDTAAAHCIVKEAGGEVTDLRGQPLRYNTKPSLLNPYFLVFGDKSRDWSRYADGIEG</sequence>
<evidence type="ECO:0000256" key="5">
    <source>
        <dbReference type="ARBA" id="ARBA00022723"/>
    </source>
</evidence>
<dbReference type="OrthoDB" id="9785695at2"/>
<dbReference type="FunFam" id="3.30.540.10:FF:000007">
    <property type="entry name" value="3'(2'),5'-bisphosphate nucleotidase CysQ"/>
    <property type="match status" value="1"/>
</dbReference>
<keyword evidence="12" id="KW-1185">Reference proteome</keyword>
<dbReference type="InterPro" id="IPR020583">
    <property type="entry name" value="Inositol_monoP_metal-BS"/>
</dbReference>
<keyword evidence="7 9" id="KW-0460">Magnesium</keyword>
<reference evidence="11 12" key="1">
    <citation type="submission" date="2016-12" db="EMBL/GenBank/DDBJ databases">
        <title>Genome sequencing of Methylocaldum marinum.</title>
        <authorList>
            <person name="Takeuchi M."/>
            <person name="Kamagata Y."/>
            <person name="Hiraoka S."/>
            <person name="Oshima K."/>
            <person name="Hattori M."/>
            <person name="Iwasaki W."/>
        </authorList>
    </citation>
    <scope>NUCLEOTIDE SEQUENCE [LARGE SCALE GENOMIC DNA]</scope>
    <source>
        <strain evidence="11 12">S8</strain>
    </source>
</reference>
<keyword evidence="6 9" id="KW-0378">Hydrolase</keyword>
<dbReference type="CDD" id="cd01638">
    <property type="entry name" value="CysQ"/>
    <property type="match status" value="1"/>
</dbReference>
<evidence type="ECO:0000256" key="2">
    <source>
        <dbReference type="ARBA" id="ARBA00005289"/>
    </source>
</evidence>
<evidence type="ECO:0000256" key="10">
    <source>
        <dbReference type="PIRSR" id="PIRSR600760-2"/>
    </source>
</evidence>
<evidence type="ECO:0000256" key="3">
    <source>
        <dbReference type="ARBA" id="ARBA00022475"/>
    </source>
</evidence>
<dbReference type="RefSeq" id="WP_119628388.1">
    <property type="nucleotide sequence ID" value="NZ_AP017928.1"/>
</dbReference>
<keyword evidence="3 9" id="KW-1003">Cell membrane</keyword>
<dbReference type="HAMAP" id="MF_02095">
    <property type="entry name" value="CysQ"/>
    <property type="match status" value="1"/>
</dbReference>
<evidence type="ECO:0000313" key="12">
    <source>
        <dbReference type="Proteomes" id="UP000266313"/>
    </source>
</evidence>
<dbReference type="PROSITE" id="PS00629">
    <property type="entry name" value="IMP_1"/>
    <property type="match status" value="1"/>
</dbReference>
<name>A0A250KLR8_9GAMM</name>
<dbReference type="Gene3D" id="3.30.540.10">
    <property type="entry name" value="Fructose-1,6-Bisphosphatase, subunit A, domain 1"/>
    <property type="match status" value="1"/>
</dbReference>
<feature type="binding site" evidence="10">
    <location>
        <position position="93"/>
    </location>
    <ligand>
        <name>Mg(2+)</name>
        <dbReference type="ChEBI" id="CHEBI:18420"/>
        <label>2</label>
    </ligand>
</feature>
<feature type="binding site" evidence="10">
    <location>
        <position position="94"/>
    </location>
    <ligand>
        <name>Mg(2+)</name>
        <dbReference type="ChEBI" id="CHEBI:18420"/>
        <label>1</label>
        <note>catalytic</note>
    </ligand>
</feature>
<feature type="binding site" evidence="10">
    <location>
        <position position="71"/>
    </location>
    <ligand>
        <name>Mg(2+)</name>
        <dbReference type="ChEBI" id="CHEBI:18420"/>
        <label>1</label>
        <note>catalytic</note>
    </ligand>
</feature>
<gene>
    <name evidence="9" type="primary">cysQ</name>
    <name evidence="11" type="ORF">sS8_0658</name>
</gene>
<organism evidence="11 12">
    <name type="scientific">Methylocaldum marinum</name>
    <dbReference type="NCBI Taxonomy" id="1432792"/>
    <lineage>
        <taxon>Bacteria</taxon>
        <taxon>Pseudomonadati</taxon>
        <taxon>Pseudomonadota</taxon>
        <taxon>Gammaproteobacteria</taxon>
        <taxon>Methylococcales</taxon>
        <taxon>Methylococcaceae</taxon>
        <taxon>Methylocaldum</taxon>
    </lineage>
</organism>
<dbReference type="InterPro" id="IPR050725">
    <property type="entry name" value="CysQ/Inositol_MonoPase"/>
</dbReference>
<comment type="cofactor">
    <cofactor evidence="9 10">
        <name>Mg(2+)</name>
        <dbReference type="ChEBI" id="CHEBI:18420"/>
    </cofactor>
</comment>
<feature type="binding site" evidence="9">
    <location>
        <position position="217"/>
    </location>
    <ligand>
        <name>Mg(2+)</name>
        <dbReference type="ChEBI" id="CHEBI:18420"/>
        <label>2</label>
    </ligand>
</feature>
<dbReference type="GO" id="GO:0005886">
    <property type="term" value="C:plasma membrane"/>
    <property type="evidence" value="ECO:0007669"/>
    <property type="project" value="UniProtKB-SubCell"/>
</dbReference>
<comment type="similarity">
    <text evidence="2 9">Belongs to the inositol monophosphatase superfamily. CysQ family.</text>
</comment>
<dbReference type="NCBIfam" id="TIGR01331">
    <property type="entry name" value="bisphos_cysQ"/>
    <property type="match status" value="1"/>
</dbReference>
<protein>
    <recommendedName>
        <fullName evidence="9">3'(2'),5'-bisphosphate nucleotidase CysQ</fullName>
        <ecNumber evidence="9">3.1.3.7</ecNumber>
    </recommendedName>
    <alternativeName>
        <fullName evidence="9">3'(2'),5-bisphosphonucleoside 3'(2')-phosphohydrolase</fullName>
    </alternativeName>
    <alternativeName>
        <fullName evidence="9">3'-phosphoadenosine 5'-phosphate phosphatase</fullName>
        <shortName evidence="9">PAP phosphatase</shortName>
    </alternativeName>
</protein>
<feature type="binding site" evidence="10">
    <location>
        <position position="91"/>
    </location>
    <ligand>
        <name>Mg(2+)</name>
        <dbReference type="ChEBI" id="CHEBI:18420"/>
        <label>1</label>
        <note>catalytic</note>
    </ligand>
</feature>
<dbReference type="EMBL" id="AP017928">
    <property type="protein sequence ID" value="BBA32623.1"/>
    <property type="molecule type" value="Genomic_DNA"/>
</dbReference>
<accession>A0A250KLR8</accession>
<feature type="binding site" evidence="9">
    <location>
        <position position="94"/>
    </location>
    <ligand>
        <name>Mg(2+)</name>
        <dbReference type="ChEBI" id="CHEBI:18420"/>
        <label>2</label>
    </ligand>
</feature>
<keyword evidence="8 9" id="KW-0472">Membrane</keyword>
<dbReference type="PRINTS" id="PR00377">
    <property type="entry name" value="IMPHPHTASES"/>
</dbReference>
<dbReference type="Pfam" id="PF00459">
    <property type="entry name" value="Inositol_P"/>
    <property type="match status" value="1"/>
</dbReference>
<dbReference type="InterPro" id="IPR020550">
    <property type="entry name" value="Inositol_monophosphatase_CS"/>
</dbReference>
<comment type="catalytic activity">
    <reaction evidence="1 9">
        <text>adenosine 3',5'-bisphosphate + H2O = AMP + phosphate</text>
        <dbReference type="Rhea" id="RHEA:10040"/>
        <dbReference type="ChEBI" id="CHEBI:15377"/>
        <dbReference type="ChEBI" id="CHEBI:43474"/>
        <dbReference type="ChEBI" id="CHEBI:58343"/>
        <dbReference type="ChEBI" id="CHEBI:456215"/>
        <dbReference type="EC" id="3.1.3.7"/>
    </reaction>
</comment>
<dbReference type="GO" id="GO:0000103">
    <property type="term" value="P:sulfate assimilation"/>
    <property type="evidence" value="ECO:0007669"/>
    <property type="project" value="TreeGrafter"/>
</dbReference>